<dbReference type="RefSeq" id="WP_379787560.1">
    <property type="nucleotide sequence ID" value="NZ_JBHSHL010000013.1"/>
</dbReference>
<keyword evidence="2" id="KW-1185">Reference proteome</keyword>
<evidence type="ECO:0008006" key="3">
    <source>
        <dbReference type="Google" id="ProtNLM"/>
    </source>
</evidence>
<organism evidence="1 2">
    <name type="scientific">Filifactor villosus</name>
    <dbReference type="NCBI Taxonomy" id="29374"/>
    <lineage>
        <taxon>Bacteria</taxon>
        <taxon>Bacillati</taxon>
        <taxon>Bacillota</taxon>
        <taxon>Clostridia</taxon>
        <taxon>Peptostreptococcales</taxon>
        <taxon>Filifactoraceae</taxon>
        <taxon>Filifactor</taxon>
    </lineage>
</organism>
<evidence type="ECO:0000313" key="1">
    <source>
        <dbReference type="EMBL" id="MFC4804074.1"/>
    </source>
</evidence>
<sequence length="230" mass="26578">MLKNTKTFVTVIAQQGIRDGKSMLQPVRYSSSENEKLEYRKEGDSEIEEIRFPITAAINGYTDSEDVVKVIAIRSIHDENLMYNWENFFLPEMEKVREEKGIEKDRFRIEYIDMETFLGIDATVELFEELLNKIGDHERLHACITFGTKPLPMILFAALNYAYKVRVNTGIECILYGNLHAGGAKRQPQIDDMTPLFYTNALFTSLAELGEPDPVGRLRKIRSIEWEEEE</sequence>
<accession>A0ABV9QN13</accession>
<reference evidence="2" key="1">
    <citation type="journal article" date="2019" name="Int. J. Syst. Evol. Microbiol.">
        <title>The Global Catalogue of Microorganisms (GCM) 10K type strain sequencing project: providing services to taxonomists for standard genome sequencing and annotation.</title>
        <authorList>
            <consortium name="The Broad Institute Genomics Platform"/>
            <consortium name="The Broad Institute Genome Sequencing Center for Infectious Disease"/>
            <person name="Wu L."/>
            <person name="Ma J."/>
        </authorList>
    </citation>
    <scope>NUCLEOTIDE SEQUENCE [LARGE SCALE GENOMIC DNA]</scope>
    <source>
        <strain evidence="2">CCUG 46385</strain>
    </source>
</reference>
<dbReference type="EMBL" id="JBHSHL010000013">
    <property type="protein sequence ID" value="MFC4804074.1"/>
    <property type="molecule type" value="Genomic_DNA"/>
</dbReference>
<evidence type="ECO:0000313" key="2">
    <source>
        <dbReference type="Proteomes" id="UP001595916"/>
    </source>
</evidence>
<protein>
    <recommendedName>
        <fullName evidence="3">CRISPR-associated protein, TM1812 family</fullName>
    </recommendedName>
</protein>
<proteinExistence type="predicted"/>
<name>A0ABV9QN13_9FIRM</name>
<dbReference type="Proteomes" id="UP001595916">
    <property type="component" value="Unassembled WGS sequence"/>
</dbReference>
<comment type="caution">
    <text evidence="1">The sequence shown here is derived from an EMBL/GenBank/DDBJ whole genome shotgun (WGS) entry which is preliminary data.</text>
</comment>
<gene>
    <name evidence="1" type="ORF">ACFO4R_03170</name>
</gene>